<dbReference type="InterPro" id="IPR010982">
    <property type="entry name" value="Lambda_DNA-bd_dom_sf"/>
</dbReference>
<dbReference type="AlphaFoldDB" id="A0A059G542"/>
<dbReference type="Proteomes" id="UP000024942">
    <property type="component" value="Unassembled WGS sequence"/>
</dbReference>
<evidence type="ECO:0000313" key="4">
    <source>
        <dbReference type="Proteomes" id="UP000024942"/>
    </source>
</evidence>
<dbReference type="Gene3D" id="1.10.260.40">
    <property type="entry name" value="lambda repressor-like DNA-binding domains"/>
    <property type="match status" value="1"/>
</dbReference>
<dbReference type="InterPro" id="IPR001387">
    <property type="entry name" value="Cro/C1-type_HTH"/>
</dbReference>
<dbReference type="Pfam" id="PF01381">
    <property type="entry name" value="HTH_3"/>
    <property type="match status" value="1"/>
</dbReference>
<dbReference type="PATRIC" id="fig|1280953.3.peg.2688"/>
<accession>A0A059G542</accession>
<dbReference type="OrthoDB" id="9797172at2"/>
<dbReference type="CDD" id="cd00093">
    <property type="entry name" value="HTH_XRE"/>
    <property type="match status" value="1"/>
</dbReference>
<protein>
    <submittedName>
        <fullName evidence="3">DNA-binding protein</fullName>
    </submittedName>
</protein>
<organism evidence="3 4">
    <name type="scientific">Hyphomonas oceanitis SCH89</name>
    <dbReference type="NCBI Taxonomy" id="1280953"/>
    <lineage>
        <taxon>Bacteria</taxon>
        <taxon>Pseudomonadati</taxon>
        <taxon>Pseudomonadota</taxon>
        <taxon>Alphaproteobacteria</taxon>
        <taxon>Hyphomonadales</taxon>
        <taxon>Hyphomonadaceae</taxon>
        <taxon>Hyphomonas</taxon>
    </lineage>
</organism>
<keyword evidence="4" id="KW-1185">Reference proteome</keyword>
<sequence>MKKPRPGANAARTATEVDRQVGHNVRRIRNALGLTLMELSEQLGISHQQLQKYETGSNRLSAGTLMAMSERLGVPISELFDAGGTTKKTSESESDRLKVVCRRVIERTRSRKTLDLMARVLKAIDENGSL</sequence>
<evidence type="ECO:0000256" key="1">
    <source>
        <dbReference type="ARBA" id="ARBA00023125"/>
    </source>
</evidence>
<dbReference type="InterPro" id="IPR050807">
    <property type="entry name" value="TransReg_Diox_bact_type"/>
</dbReference>
<proteinExistence type="predicted"/>
<dbReference type="STRING" id="1280953.HOC_13354"/>
<evidence type="ECO:0000313" key="3">
    <source>
        <dbReference type="EMBL" id="KDA01906.1"/>
    </source>
</evidence>
<dbReference type="GO" id="GO:0003677">
    <property type="term" value="F:DNA binding"/>
    <property type="evidence" value="ECO:0007669"/>
    <property type="project" value="UniProtKB-KW"/>
</dbReference>
<dbReference type="RefSeq" id="WP_051624870.1">
    <property type="nucleotide sequence ID" value="NZ_ARYL01000020.1"/>
</dbReference>
<feature type="domain" description="HTH cro/C1-type" evidence="2">
    <location>
        <begin position="25"/>
        <end position="79"/>
    </location>
</feature>
<dbReference type="eggNOG" id="COG1396">
    <property type="taxonomic scope" value="Bacteria"/>
</dbReference>
<dbReference type="PROSITE" id="PS50943">
    <property type="entry name" value="HTH_CROC1"/>
    <property type="match status" value="1"/>
</dbReference>
<dbReference type="PANTHER" id="PTHR46797:SF1">
    <property type="entry name" value="METHYLPHOSPHONATE SYNTHASE"/>
    <property type="match status" value="1"/>
</dbReference>
<name>A0A059G542_9PROT</name>
<gene>
    <name evidence="3" type="ORF">HOC_13354</name>
</gene>
<dbReference type="GO" id="GO:0003700">
    <property type="term" value="F:DNA-binding transcription factor activity"/>
    <property type="evidence" value="ECO:0007669"/>
    <property type="project" value="TreeGrafter"/>
</dbReference>
<dbReference type="EMBL" id="ARYL01000020">
    <property type="protein sequence ID" value="KDA01906.1"/>
    <property type="molecule type" value="Genomic_DNA"/>
</dbReference>
<keyword evidence="1 3" id="KW-0238">DNA-binding</keyword>
<reference evidence="3 4" key="1">
    <citation type="journal article" date="2014" name="Antonie Van Leeuwenhoek">
        <title>Hyphomonas beringensis sp. nov. and Hyphomonas chukchiensis sp. nov., isolated from surface seawater of the Bering Sea and Chukchi Sea.</title>
        <authorList>
            <person name="Li C."/>
            <person name="Lai Q."/>
            <person name="Li G."/>
            <person name="Dong C."/>
            <person name="Wang J."/>
            <person name="Liao Y."/>
            <person name="Shao Z."/>
        </authorList>
    </citation>
    <scope>NUCLEOTIDE SEQUENCE [LARGE SCALE GENOMIC DNA]</scope>
    <source>
        <strain evidence="3 4">SCH89</strain>
    </source>
</reference>
<dbReference type="GO" id="GO:0005829">
    <property type="term" value="C:cytosol"/>
    <property type="evidence" value="ECO:0007669"/>
    <property type="project" value="TreeGrafter"/>
</dbReference>
<dbReference type="PANTHER" id="PTHR46797">
    <property type="entry name" value="HTH-TYPE TRANSCRIPTIONAL REGULATOR"/>
    <property type="match status" value="1"/>
</dbReference>
<dbReference type="SUPFAM" id="SSF47413">
    <property type="entry name" value="lambda repressor-like DNA-binding domains"/>
    <property type="match status" value="1"/>
</dbReference>
<comment type="caution">
    <text evidence="3">The sequence shown here is derived from an EMBL/GenBank/DDBJ whole genome shotgun (WGS) entry which is preliminary data.</text>
</comment>
<evidence type="ECO:0000259" key="2">
    <source>
        <dbReference type="PROSITE" id="PS50943"/>
    </source>
</evidence>
<dbReference type="SMART" id="SM00530">
    <property type="entry name" value="HTH_XRE"/>
    <property type="match status" value="1"/>
</dbReference>